<keyword evidence="2" id="KW-0238">DNA-binding</keyword>
<dbReference type="AlphaFoldDB" id="A0A173LQA8"/>
<evidence type="ECO:0000256" key="3">
    <source>
        <dbReference type="ARBA" id="ARBA00023163"/>
    </source>
</evidence>
<dbReference type="InterPro" id="IPR008920">
    <property type="entry name" value="TF_FadR/GntR_C"/>
</dbReference>
<proteinExistence type="predicted"/>
<dbReference type="InterPro" id="IPR036388">
    <property type="entry name" value="WH-like_DNA-bd_sf"/>
</dbReference>
<dbReference type="RefSeq" id="WP_067478029.1">
    <property type="nucleotide sequence ID" value="NZ_CP015961.1"/>
</dbReference>
<dbReference type="PROSITE" id="PS50949">
    <property type="entry name" value="HTH_GNTR"/>
    <property type="match status" value="1"/>
</dbReference>
<reference evidence="5 6" key="1">
    <citation type="submission" date="2016-06" db="EMBL/GenBank/DDBJ databases">
        <title>Complete genome sequence of a saline-alkali tolerant type strain Dietzia timorensis ID05-A0528T.</title>
        <authorList>
            <person name="Wu X."/>
        </authorList>
    </citation>
    <scope>NUCLEOTIDE SEQUENCE [LARGE SCALE GENOMIC DNA]</scope>
    <source>
        <strain evidence="5 6">ID05-A0528</strain>
    </source>
</reference>
<keyword evidence="1" id="KW-0805">Transcription regulation</keyword>
<sequence>MSATQPAAILAYEAVKKLILDGTIVGGDLISENALAGELGMSRTPMRSAFQRLESEGWLTLYPKRGAVVTPVTATEKREVLEARVAIEAHAVASMPGAERKTLHAELIAIAESQSEAVAARSLTDFSELDVRFHRAIVAAAGNSVILGFYDSLRERQRRMVESSVHASAHSTEAIGHEHLELAEAVARGEADRFTTMLRSHLERVHEIRLSNDDEGVS</sequence>
<name>A0A173LQA8_9ACTN</name>
<evidence type="ECO:0000313" key="5">
    <source>
        <dbReference type="EMBL" id="ANI92820.1"/>
    </source>
</evidence>
<evidence type="ECO:0000259" key="4">
    <source>
        <dbReference type="PROSITE" id="PS50949"/>
    </source>
</evidence>
<evidence type="ECO:0000313" key="6">
    <source>
        <dbReference type="Proteomes" id="UP000186104"/>
    </source>
</evidence>
<dbReference type="Pfam" id="PF00392">
    <property type="entry name" value="GntR"/>
    <property type="match status" value="1"/>
</dbReference>
<dbReference type="STRING" id="499555.BJL86_2053"/>
<dbReference type="GO" id="GO:0003677">
    <property type="term" value="F:DNA binding"/>
    <property type="evidence" value="ECO:0007669"/>
    <property type="project" value="UniProtKB-KW"/>
</dbReference>
<dbReference type="InterPro" id="IPR011711">
    <property type="entry name" value="GntR_C"/>
</dbReference>
<protein>
    <submittedName>
        <fullName evidence="5">Putative HTH-type transcriptional regulator YdfH</fullName>
    </submittedName>
</protein>
<dbReference type="Pfam" id="PF07729">
    <property type="entry name" value="FCD"/>
    <property type="match status" value="1"/>
</dbReference>
<dbReference type="SMART" id="SM00345">
    <property type="entry name" value="HTH_GNTR"/>
    <property type="match status" value="1"/>
</dbReference>
<dbReference type="Proteomes" id="UP000186104">
    <property type="component" value="Chromosome"/>
</dbReference>
<dbReference type="PANTHER" id="PTHR43537">
    <property type="entry name" value="TRANSCRIPTIONAL REGULATOR, GNTR FAMILY"/>
    <property type="match status" value="1"/>
</dbReference>
<accession>A0A173LQA8</accession>
<evidence type="ECO:0000256" key="2">
    <source>
        <dbReference type="ARBA" id="ARBA00023125"/>
    </source>
</evidence>
<dbReference type="InterPro" id="IPR000524">
    <property type="entry name" value="Tscrpt_reg_HTH_GntR"/>
</dbReference>
<feature type="domain" description="HTH gntR-type" evidence="4">
    <location>
        <begin position="5"/>
        <end position="72"/>
    </location>
</feature>
<dbReference type="PRINTS" id="PR00035">
    <property type="entry name" value="HTHGNTR"/>
</dbReference>
<keyword evidence="6" id="KW-1185">Reference proteome</keyword>
<dbReference type="Gene3D" id="1.10.10.10">
    <property type="entry name" value="Winged helix-like DNA-binding domain superfamily/Winged helix DNA-binding domain"/>
    <property type="match status" value="1"/>
</dbReference>
<keyword evidence="3" id="KW-0804">Transcription</keyword>
<dbReference type="KEGG" id="dtm:BJL86_2053"/>
<dbReference type="PANTHER" id="PTHR43537:SF24">
    <property type="entry name" value="GLUCONATE OPERON TRANSCRIPTIONAL REPRESSOR"/>
    <property type="match status" value="1"/>
</dbReference>
<dbReference type="SUPFAM" id="SSF46785">
    <property type="entry name" value="Winged helix' DNA-binding domain"/>
    <property type="match status" value="1"/>
</dbReference>
<dbReference type="InterPro" id="IPR036390">
    <property type="entry name" value="WH_DNA-bd_sf"/>
</dbReference>
<dbReference type="GO" id="GO:0003700">
    <property type="term" value="F:DNA-binding transcription factor activity"/>
    <property type="evidence" value="ECO:0007669"/>
    <property type="project" value="InterPro"/>
</dbReference>
<evidence type="ECO:0000256" key="1">
    <source>
        <dbReference type="ARBA" id="ARBA00023015"/>
    </source>
</evidence>
<gene>
    <name evidence="5" type="ORF">BJL86_2053</name>
</gene>
<dbReference type="SUPFAM" id="SSF48008">
    <property type="entry name" value="GntR ligand-binding domain-like"/>
    <property type="match status" value="1"/>
</dbReference>
<organism evidence="5 6">
    <name type="scientific">Dietzia timorensis</name>
    <dbReference type="NCBI Taxonomy" id="499555"/>
    <lineage>
        <taxon>Bacteria</taxon>
        <taxon>Bacillati</taxon>
        <taxon>Actinomycetota</taxon>
        <taxon>Actinomycetes</taxon>
        <taxon>Mycobacteriales</taxon>
        <taxon>Dietziaceae</taxon>
        <taxon>Dietzia</taxon>
    </lineage>
</organism>
<dbReference type="CDD" id="cd07377">
    <property type="entry name" value="WHTH_GntR"/>
    <property type="match status" value="1"/>
</dbReference>
<dbReference type="Gene3D" id="1.20.120.530">
    <property type="entry name" value="GntR ligand-binding domain-like"/>
    <property type="match status" value="1"/>
</dbReference>
<dbReference type="SMART" id="SM00895">
    <property type="entry name" value="FCD"/>
    <property type="match status" value="1"/>
</dbReference>
<dbReference type="EMBL" id="CP015961">
    <property type="protein sequence ID" value="ANI92820.1"/>
    <property type="molecule type" value="Genomic_DNA"/>
</dbReference>